<evidence type="ECO:0000256" key="2">
    <source>
        <dbReference type="SAM" id="Coils"/>
    </source>
</evidence>
<dbReference type="GO" id="GO:0043539">
    <property type="term" value="F:protein serine/threonine kinase activator activity"/>
    <property type="evidence" value="ECO:0007669"/>
    <property type="project" value="InterPro"/>
</dbReference>
<feature type="compositionally biased region" description="Basic and acidic residues" evidence="3">
    <location>
        <begin position="490"/>
        <end position="501"/>
    </location>
</feature>
<dbReference type="SUPFAM" id="SSF56112">
    <property type="entry name" value="Protein kinase-like (PK-like)"/>
    <property type="match status" value="1"/>
</dbReference>
<feature type="compositionally biased region" description="Polar residues" evidence="3">
    <location>
        <begin position="503"/>
        <end position="522"/>
    </location>
</feature>
<dbReference type="PANTHER" id="PTHR48014">
    <property type="entry name" value="SERINE/THREONINE-PROTEIN KINASE FRAY2"/>
    <property type="match status" value="1"/>
</dbReference>
<gene>
    <name evidence="5" type="primary">OXSR1</name>
    <name evidence="5" type="ORF">TSPGSL018_19460</name>
</gene>
<dbReference type="InterPro" id="IPR047173">
    <property type="entry name" value="STRAD_A/B-like"/>
</dbReference>
<dbReference type="InterPro" id="IPR000719">
    <property type="entry name" value="Prot_kinase_dom"/>
</dbReference>
<name>A0A061S1D0_9CHLO</name>
<evidence type="ECO:0000256" key="3">
    <source>
        <dbReference type="SAM" id="MobiDB-lite"/>
    </source>
</evidence>
<feature type="domain" description="Protein kinase" evidence="4">
    <location>
        <begin position="37"/>
        <end position="299"/>
    </location>
</feature>
<organism evidence="5">
    <name type="scientific">Tetraselmis sp. GSL018</name>
    <dbReference type="NCBI Taxonomy" id="582737"/>
    <lineage>
        <taxon>Eukaryota</taxon>
        <taxon>Viridiplantae</taxon>
        <taxon>Chlorophyta</taxon>
        <taxon>core chlorophytes</taxon>
        <taxon>Chlorodendrophyceae</taxon>
        <taxon>Chlorodendrales</taxon>
        <taxon>Chlorodendraceae</taxon>
        <taxon>Tetraselmis</taxon>
    </lineage>
</organism>
<comment type="similarity">
    <text evidence="1">Belongs to the protein kinase superfamily. STE Ser/Thr protein kinase family. STE20 subfamily.</text>
</comment>
<dbReference type="Gene3D" id="3.30.200.20">
    <property type="entry name" value="Phosphorylase Kinase, domain 1"/>
    <property type="match status" value="1"/>
</dbReference>
<dbReference type="Pfam" id="PF00069">
    <property type="entry name" value="Pkinase"/>
    <property type="match status" value="1"/>
</dbReference>
<dbReference type="InterPro" id="IPR011009">
    <property type="entry name" value="Kinase-like_dom_sf"/>
</dbReference>
<dbReference type="GO" id="GO:0005524">
    <property type="term" value="F:ATP binding"/>
    <property type="evidence" value="ECO:0007669"/>
    <property type="project" value="InterPro"/>
</dbReference>
<feature type="region of interest" description="Disordered" evidence="3">
    <location>
        <begin position="373"/>
        <end position="573"/>
    </location>
</feature>
<dbReference type="PROSITE" id="PS50011">
    <property type="entry name" value="PROTEIN_KINASE_DOM"/>
    <property type="match status" value="1"/>
</dbReference>
<keyword evidence="5" id="KW-0808">Transferase</keyword>
<dbReference type="FunFam" id="1.10.510.10:FF:000947">
    <property type="entry name" value="serine/threonine-protein kinase OSR1"/>
    <property type="match status" value="1"/>
</dbReference>
<feature type="compositionally biased region" description="Polar residues" evidence="3">
    <location>
        <begin position="422"/>
        <end position="434"/>
    </location>
</feature>
<keyword evidence="2" id="KW-0175">Coiled coil</keyword>
<dbReference type="GO" id="GO:0004672">
    <property type="term" value="F:protein kinase activity"/>
    <property type="evidence" value="ECO:0007669"/>
    <property type="project" value="InterPro"/>
</dbReference>
<dbReference type="EMBL" id="GBEZ01008851">
    <property type="protein sequence ID" value="JAC76710.1"/>
    <property type="molecule type" value="Transcribed_RNA"/>
</dbReference>
<accession>A0A061S1D0</accession>
<proteinExistence type="inferred from homology"/>
<dbReference type="PANTHER" id="PTHR48014:SF21">
    <property type="entry name" value="SERINE_THREONINE-PROTEIN KINASE FRAY2"/>
    <property type="match status" value="1"/>
</dbReference>
<feature type="compositionally biased region" description="Low complexity" evidence="3">
    <location>
        <begin position="474"/>
        <end position="484"/>
    </location>
</feature>
<sequence>MSLATRFPKPGSKANLSAMGAGSKTDTREYPTKADDYELLEECGQGVSGKVWRALCKPHNSIVAVKLLDLESMSCNLEEIIREAHIMKLVSHENILSLHCSFVHQEQLWMVMPYVKGGSVLNIMKYAFPKGLDEPLIATILKEVLRALDYVHRQGHIHRDVKAGNILIGSHGEVKLADFGVAATMDRGGSTGNSKRQTFVGTPCWMAPEVMEQTHGYDAKADIWSFGITILELAHGSAPFAKFPPMKVLMMTLQQPPPQLQQTGEKHFSKEIQQLVGLCLVKDPSKRPSAARLLEHRFFRAAHDSAYLVRNLLAELPPLTERMKQMRANKGPGGLIEKRQAIEKSNEEYIKGVSAWNFDVQDLKQQAALEPADDDWNFDQPSQGNAADAAGDTSAPAAAEGEDGKAQGSAVMSLEVPFDSVSGASGQGPYSPSSKEQEVSGPAAITPGHKPPREGERKGRFQIVQADANLPQFESPSSSLELPPGNFLEQHAKSRQAEKESPANLTAGTSPLQRTSSGNVQEPEQPKKKPSRFNIVSEDSGLPPKPGHSSNIQRSGSAAAIGESGLQQRGGGHRLDAALPHLEAMVKLHQKQAEELQSIVSAMASASQGKPEALQRLTSQSPSVHLERLLPTDSNQVASYRKQIDRLTSRVKELEEEKARLRHDYDKLRQKLERSQQALLAD</sequence>
<dbReference type="AlphaFoldDB" id="A0A061S1D0"/>
<dbReference type="Gene3D" id="1.10.510.10">
    <property type="entry name" value="Transferase(Phosphotransferase) domain 1"/>
    <property type="match status" value="1"/>
</dbReference>
<protein>
    <submittedName>
        <fullName evidence="5">Serine/threonine-protein kinase OSR1/STK39</fullName>
    </submittedName>
</protein>
<evidence type="ECO:0000259" key="4">
    <source>
        <dbReference type="PROSITE" id="PS50011"/>
    </source>
</evidence>
<feature type="coiled-coil region" evidence="2">
    <location>
        <begin position="637"/>
        <end position="678"/>
    </location>
</feature>
<reference evidence="5" key="1">
    <citation type="submission" date="2014-05" db="EMBL/GenBank/DDBJ databases">
        <title>The transcriptome of the halophilic microalga Tetraselmis sp. GSL018 isolated from the Great Salt Lake, Utah.</title>
        <authorList>
            <person name="Jinkerson R.E."/>
            <person name="D'Adamo S."/>
            <person name="Posewitz M.C."/>
        </authorList>
    </citation>
    <scope>NUCLEOTIDE SEQUENCE</scope>
    <source>
        <strain evidence="5">GSL018</strain>
    </source>
</reference>
<evidence type="ECO:0000313" key="5">
    <source>
        <dbReference type="EMBL" id="JAC76710.1"/>
    </source>
</evidence>
<keyword evidence="5" id="KW-0418">Kinase</keyword>
<feature type="region of interest" description="Disordered" evidence="3">
    <location>
        <begin position="1"/>
        <end position="29"/>
    </location>
</feature>
<evidence type="ECO:0000256" key="1">
    <source>
        <dbReference type="ARBA" id="ARBA00008874"/>
    </source>
</evidence>
<dbReference type="SMART" id="SM00220">
    <property type="entry name" value="S_TKc"/>
    <property type="match status" value="1"/>
</dbReference>
<feature type="compositionally biased region" description="Low complexity" evidence="3">
    <location>
        <begin position="386"/>
        <end position="399"/>
    </location>
</feature>